<reference evidence="3" key="1">
    <citation type="submission" date="2020-02" db="EMBL/GenBank/DDBJ databases">
        <authorList>
            <person name="Meier V. D."/>
        </authorList>
    </citation>
    <scope>NUCLEOTIDE SEQUENCE</scope>
    <source>
        <strain evidence="3">AVDCRST_MAG74</strain>
    </source>
</reference>
<gene>
    <name evidence="3" type="ORF">AVDCRST_MAG74-3605</name>
</gene>
<feature type="transmembrane region" description="Helical" evidence="2">
    <location>
        <begin position="32"/>
        <end position="53"/>
    </location>
</feature>
<proteinExistence type="predicted"/>
<keyword evidence="2" id="KW-0812">Transmembrane</keyword>
<feature type="region of interest" description="Disordered" evidence="1">
    <location>
        <begin position="1"/>
        <end position="25"/>
    </location>
</feature>
<sequence length="73" mass="7499">MADKTTNGRDDAETVDAASLGKGSNPVSRATLVMIVGAIIFIIIAVVIISSFFSAPTGNTRLGSADTTLITSR</sequence>
<organism evidence="3">
    <name type="scientific">uncultured Pyrinomonadaceae bacterium</name>
    <dbReference type="NCBI Taxonomy" id="2283094"/>
    <lineage>
        <taxon>Bacteria</taxon>
        <taxon>Pseudomonadati</taxon>
        <taxon>Acidobacteriota</taxon>
        <taxon>Blastocatellia</taxon>
        <taxon>Blastocatellales</taxon>
        <taxon>Pyrinomonadaceae</taxon>
        <taxon>environmental samples</taxon>
    </lineage>
</organism>
<evidence type="ECO:0000313" key="3">
    <source>
        <dbReference type="EMBL" id="CAA9429714.1"/>
    </source>
</evidence>
<keyword evidence="2" id="KW-1133">Transmembrane helix</keyword>
<dbReference type="AlphaFoldDB" id="A0A6J4Q0H1"/>
<accession>A0A6J4Q0H1</accession>
<name>A0A6J4Q0H1_9BACT</name>
<dbReference type="EMBL" id="CADCUR010000301">
    <property type="protein sequence ID" value="CAA9429714.1"/>
    <property type="molecule type" value="Genomic_DNA"/>
</dbReference>
<feature type="compositionally biased region" description="Basic and acidic residues" evidence="1">
    <location>
        <begin position="1"/>
        <end position="12"/>
    </location>
</feature>
<keyword evidence="2" id="KW-0472">Membrane</keyword>
<protein>
    <submittedName>
        <fullName evidence="3">Uncharacterized protein</fullName>
    </submittedName>
</protein>
<evidence type="ECO:0000256" key="2">
    <source>
        <dbReference type="SAM" id="Phobius"/>
    </source>
</evidence>
<evidence type="ECO:0000256" key="1">
    <source>
        <dbReference type="SAM" id="MobiDB-lite"/>
    </source>
</evidence>